<reference evidence="1 2" key="1">
    <citation type="journal article" date="2024" name="Plant Biotechnol. J.">
        <title>Genome and CRISPR/Cas9 system of a widespread forest tree (Populus alba) in the world.</title>
        <authorList>
            <person name="Liu Y.J."/>
            <person name="Jiang P.F."/>
            <person name="Han X.M."/>
            <person name="Li X.Y."/>
            <person name="Wang H.M."/>
            <person name="Wang Y.J."/>
            <person name="Wang X.X."/>
            <person name="Zeng Q.Y."/>
        </authorList>
    </citation>
    <scope>NUCLEOTIDE SEQUENCE [LARGE SCALE GENOMIC DNA]</scope>
    <source>
        <strain evidence="2">cv. PAL-ZL1</strain>
    </source>
</reference>
<dbReference type="Proteomes" id="UP000309997">
    <property type="component" value="Unassembled WGS sequence"/>
</dbReference>
<keyword evidence="2" id="KW-1185">Reference proteome</keyword>
<comment type="caution">
    <text evidence="1">The sequence shown here is derived from an EMBL/GenBank/DDBJ whole genome shotgun (WGS) entry which is preliminary data.</text>
</comment>
<gene>
    <name evidence="1" type="ORF">D5086_015499</name>
</gene>
<organism evidence="1 2">
    <name type="scientific">Populus alba</name>
    <name type="common">White poplar</name>
    <dbReference type="NCBI Taxonomy" id="43335"/>
    <lineage>
        <taxon>Eukaryota</taxon>
        <taxon>Viridiplantae</taxon>
        <taxon>Streptophyta</taxon>
        <taxon>Embryophyta</taxon>
        <taxon>Tracheophyta</taxon>
        <taxon>Spermatophyta</taxon>
        <taxon>Magnoliopsida</taxon>
        <taxon>eudicotyledons</taxon>
        <taxon>Gunneridae</taxon>
        <taxon>Pentapetalae</taxon>
        <taxon>rosids</taxon>
        <taxon>fabids</taxon>
        <taxon>Malpighiales</taxon>
        <taxon>Salicaceae</taxon>
        <taxon>Saliceae</taxon>
        <taxon>Populus</taxon>
    </lineage>
</organism>
<proteinExistence type="predicted"/>
<accession>A0ACC4BSL5</accession>
<dbReference type="EMBL" id="RCHU02000008">
    <property type="protein sequence ID" value="KAL3581167.1"/>
    <property type="molecule type" value="Genomic_DNA"/>
</dbReference>
<sequence>MRGKVEILKVCPNITLWTSSNFFFHHASQCRDIKVLNLQMRRAISSNSKPASYCWMLKMYAPLCSRITDHEHGTLGTSYTNKNKDPKREENICNMPFSLKSTHQIDRQIHTPETTNSADHVGWVDIHTSDPKVLRIFFMLLLWASSLKSSPVAYKKNGAQLIIFLSSPRHIAVKNNTVNTHRILAFQLVDPVVLNQPYQQHKH</sequence>
<protein>
    <submittedName>
        <fullName evidence="1">Uncharacterized protein</fullName>
    </submittedName>
</protein>
<evidence type="ECO:0000313" key="2">
    <source>
        <dbReference type="Proteomes" id="UP000309997"/>
    </source>
</evidence>
<name>A0ACC4BSL5_POPAL</name>
<evidence type="ECO:0000313" key="1">
    <source>
        <dbReference type="EMBL" id="KAL3581167.1"/>
    </source>
</evidence>